<keyword evidence="4 10" id="KW-0812">Transmembrane</keyword>
<organism evidence="13 14">
    <name type="scientific">Candidatus Zambryskibacteria bacterium CG_4_9_14_3_um_filter_42_15</name>
    <dbReference type="NCBI Taxonomy" id="1975112"/>
    <lineage>
        <taxon>Bacteria</taxon>
        <taxon>Candidatus Zambryskiibacteriota</taxon>
    </lineage>
</organism>
<keyword evidence="9" id="KW-0961">Cell wall biogenesis/degradation</keyword>
<dbReference type="PANTHER" id="PTHR30627">
    <property type="entry name" value="PEPTIDOGLYCAN D,D-TRANSPEPTIDASE"/>
    <property type="match status" value="1"/>
</dbReference>
<dbReference type="PANTHER" id="PTHR30627:SF2">
    <property type="entry name" value="PEPTIDOGLYCAN D,D-TRANSPEPTIDASE MRDA"/>
    <property type="match status" value="1"/>
</dbReference>
<comment type="caution">
    <text evidence="13">The sequence shown here is derived from an EMBL/GenBank/DDBJ whole genome shotgun (WGS) entry which is preliminary data.</text>
</comment>
<evidence type="ECO:0000313" key="14">
    <source>
        <dbReference type="Proteomes" id="UP000230758"/>
    </source>
</evidence>
<dbReference type="EMBL" id="PFXF01000018">
    <property type="protein sequence ID" value="PJA32897.1"/>
    <property type="molecule type" value="Genomic_DNA"/>
</dbReference>
<dbReference type="Proteomes" id="UP000230758">
    <property type="component" value="Unassembled WGS sequence"/>
</dbReference>
<dbReference type="InterPro" id="IPR005311">
    <property type="entry name" value="PBP_dimer"/>
</dbReference>
<evidence type="ECO:0008006" key="15">
    <source>
        <dbReference type="Google" id="ProtNLM"/>
    </source>
</evidence>
<keyword evidence="8 10" id="KW-0472">Membrane</keyword>
<keyword evidence="3" id="KW-1003">Cell membrane</keyword>
<dbReference type="GO" id="GO:0008360">
    <property type="term" value="P:regulation of cell shape"/>
    <property type="evidence" value="ECO:0007669"/>
    <property type="project" value="UniProtKB-KW"/>
</dbReference>
<dbReference type="Gene3D" id="3.40.710.10">
    <property type="entry name" value="DD-peptidase/beta-lactamase superfamily"/>
    <property type="match status" value="1"/>
</dbReference>
<proteinExistence type="predicted"/>
<dbReference type="SUPFAM" id="SSF56601">
    <property type="entry name" value="beta-lactamase/transpeptidase-like"/>
    <property type="match status" value="1"/>
</dbReference>
<evidence type="ECO:0000256" key="1">
    <source>
        <dbReference type="ARBA" id="ARBA00004167"/>
    </source>
</evidence>
<evidence type="ECO:0000256" key="8">
    <source>
        <dbReference type="ARBA" id="ARBA00023136"/>
    </source>
</evidence>
<evidence type="ECO:0000256" key="7">
    <source>
        <dbReference type="ARBA" id="ARBA00022989"/>
    </source>
</evidence>
<reference evidence="14" key="1">
    <citation type="submission" date="2017-09" db="EMBL/GenBank/DDBJ databases">
        <title>Depth-based differentiation of microbial function through sediment-hosted aquifers and enrichment of novel symbionts in the deep terrestrial subsurface.</title>
        <authorList>
            <person name="Probst A.J."/>
            <person name="Ladd B."/>
            <person name="Jarett J.K."/>
            <person name="Geller-Mcgrath D.E."/>
            <person name="Sieber C.M.K."/>
            <person name="Emerson J.B."/>
            <person name="Anantharaman K."/>
            <person name="Thomas B.C."/>
            <person name="Malmstrom R."/>
            <person name="Stieglmeier M."/>
            <person name="Klingl A."/>
            <person name="Woyke T."/>
            <person name="Ryan C.M."/>
            <person name="Banfield J.F."/>
        </authorList>
    </citation>
    <scope>NUCLEOTIDE SEQUENCE [LARGE SCALE GENOMIC DNA]</scope>
</reference>
<dbReference type="GO" id="GO:0009252">
    <property type="term" value="P:peptidoglycan biosynthetic process"/>
    <property type="evidence" value="ECO:0007669"/>
    <property type="project" value="UniProtKB-KW"/>
</dbReference>
<accession>A0A2M7WSA9</accession>
<dbReference type="Gene3D" id="3.90.1310.10">
    <property type="entry name" value="Penicillin-binding protein 2a (Domain 2)"/>
    <property type="match status" value="1"/>
</dbReference>
<dbReference type="Pfam" id="PF00905">
    <property type="entry name" value="Transpeptidase"/>
    <property type="match status" value="1"/>
</dbReference>
<dbReference type="InterPro" id="IPR012338">
    <property type="entry name" value="Beta-lactam/transpept-like"/>
</dbReference>
<evidence type="ECO:0000259" key="11">
    <source>
        <dbReference type="Pfam" id="PF00905"/>
    </source>
</evidence>
<evidence type="ECO:0000256" key="2">
    <source>
        <dbReference type="ARBA" id="ARBA00004236"/>
    </source>
</evidence>
<evidence type="ECO:0000256" key="3">
    <source>
        <dbReference type="ARBA" id="ARBA00022475"/>
    </source>
</evidence>
<protein>
    <recommendedName>
        <fullName evidence="15">Penicillin-binding protein 2</fullName>
    </recommendedName>
</protein>
<evidence type="ECO:0000256" key="10">
    <source>
        <dbReference type="SAM" id="Phobius"/>
    </source>
</evidence>
<evidence type="ECO:0000256" key="6">
    <source>
        <dbReference type="ARBA" id="ARBA00022984"/>
    </source>
</evidence>
<comment type="subcellular location">
    <subcellularLocation>
        <location evidence="2">Cell membrane</location>
    </subcellularLocation>
    <subcellularLocation>
        <location evidence="1">Membrane</location>
        <topology evidence="1">Single-pass membrane protein</topology>
    </subcellularLocation>
</comment>
<feature type="transmembrane region" description="Helical" evidence="10">
    <location>
        <begin position="59"/>
        <end position="80"/>
    </location>
</feature>
<dbReference type="InterPro" id="IPR001460">
    <property type="entry name" value="PCN-bd_Tpept"/>
</dbReference>
<evidence type="ECO:0000256" key="9">
    <source>
        <dbReference type="ARBA" id="ARBA00023316"/>
    </source>
</evidence>
<dbReference type="GO" id="GO:0071972">
    <property type="term" value="F:peptidoglycan L,D-transpeptidase activity"/>
    <property type="evidence" value="ECO:0007669"/>
    <property type="project" value="TreeGrafter"/>
</dbReference>
<sequence length="576" mass="63987">MFRKLLRKVKKGMSFSRQSARKYEDINPEDIFLDSTNLPGFEEHRLEGRIEKPMGKETFLFIKIVLAIIVLLLVSKLWVLEVKEGAVYRQISENNRLEQTLIFANRGIILDRNMFELATNAIKEGESDFASRLYAPVKGSAHVVGYLKYPLADSKGVYYEEDYLGRDGVERFHDDILKGTNGLKLRETNVYGKVTSESVVEEPKDGNPVVLSIDAHLSEVLYKTIESLAKDRGFVGGAAVLMDINTGEILAMTSYPEYDQNVITTGADKKSINSLFNSSSKPFLNRAIGGLYTPGSILKPIIALGALNEGIISPSKEILSTGSISVPNPYDESKPSIFKDWKAHGWTDMREAIAVSSDTYFYSIGGGFGDQKGLGISILDKYFQLFGLIEKTGVDLFGEVGGVIPTPEWKKEKFEDGLWRLGDTYITSIGQYGTQITPLNAARFVSAIANKGKILKPSLLLGGYYQPIERTVEFSDEDWKVIQEGMREGVSYGTSVGLNVPYVQVAAKTGTAEVGSAKRYVHSWSVGFFPYEHPRYAWAVVMEKGPSANTLGATSVVRQLFDWMATNAPEYFENEQ</sequence>
<dbReference type="Pfam" id="PF03717">
    <property type="entry name" value="PBP_dimer"/>
    <property type="match status" value="1"/>
</dbReference>
<evidence type="ECO:0000313" key="13">
    <source>
        <dbReference type="EMBL" id="PJA32897.1"/>
    </source>
</evidence>
<keyword evidence="7 10" id="KW-1133">Transmembrane helix</keyword>
<feature type="domain" description="Penicillin-binding protein transpeptidase" evidence="11">
    <location>
        <begin position="237"/>
        <end position="560"/>
    </location>
</feature>
<evidence type="ECO:0000256" key="4">
    <source>
        <dbReference type="ARBA" id="ARBA00022692"/>
    </source>
</evidence>
<dbReference type="InterPro" id="IPR036138">
    <property type="entry name" value="PBP_dimer_sf"/>
</dbReference>
<gene>
    <name evidence="13" type="ORF">CO185_01470</name>
</gene>
<feature type="domain" description="Penicillin-binding protein dimerisation" evidence="12">
    <location>
        <begin position="131"/>
        <end position="197"/>
    </location>
</feature>
<dbReference type="InterPro" id="IPR050515">
    <property type="entry name" value="Beta-lactam/transpept"/>
</dbReference>
<dbReference type="AlphaFoldDB" id="A0A2M7WSA9"/>
<dbReference type="GO" id="GO:0008658">
    <property type="term" value="F:penicillin binding"/>
    <property type="evidence" value="ECO:0007669"/>
    <property type="project" value="InterPro"/>
</dbReference>
<evidence type="ECO:0000259" key="12">
    <source>
        <dbReference type="Pfam" id="PF03717"/>
    </source>
</evidence>
<evidence type="ECO:0000256" key="5">
    <source>
        <dbReference type="ARBA" id="ARBA00022960"/>
    </source>
</evidence>
<keyword evidence="5" id="KW-0133">Cell shape</keyword>
<dbReference type="SUPFAM" id="SSF56519">
    <property type="entry name" value="Penicillin binding protein dimerisation domain"/>
    <property type="match status" value="1"/>
</dbReference>
<dbReference type="GO" id="GO:0071555">
    <property type="term" value="P:cell wall organization"/>
    <property type="evidence" value="ECO:0007669"/>
    <property type="project" value="UniProtKB-KW"/>
</dbReference>
<dbReference type="GO" id="GO:0005886">
    <property type="term" value="C:plasma membrane"/>
    <property type="evidence" value="ECO:0007669"/>
    <property type="project" value="UniProtKB-SubCell"/>
</dbReference>
<keyword evidence="6" id="KW-0573">Peptidoglycan synthesis</keyword>
<name>A0A2M7WSA9_9BACT</name>